<evidence type="ECO:0000313" key="2">
    <source>
        <dbReference type="Proteomes" id="UP000593802"/>
    </source>
</evidence>
<dbReference type="InterPro" id="IPR037914">
    <property type="entry name" value="SpoVT-AbrB_sf"/>
</dbReference>
<dbReference type="Proteomes" id="UP000593802">
    <property type="component" value="Chromosome"/>
</dbReference>
<evidence type="ECO:0008006" key="3">
    <source>
        <dbReference type="Google" id="ProtNLM"/>
    </source>
</evidence>
<dbReference type="RefSeq" id="WP_200758197.1">
    <property type="nucleotide sequence ID" value="NZ_AP023366.1"/>
</dbReference>
<evidence type="ECO:0000313" key="1">
    <source>
        <dbReference type="EMBL" id="BCJ87802.1"/>
    </source>
</evidence>
<sequence>MSKIIGNIQLQKKNLVNLGLLKKHLPIEEGDLFQVEIEENGRVVLTPMKTIPADQAWFWTKEWQEGMKEAREDFQEGRFKTHASMDELLEELEKESET</sequence>
<dbReference type="KEGG" id="eff:skT53_27870"/>
<keyword evidence="2" id="KW-1185">Reference proteome</keyword>
<dbReference type="AlphaFoldDB" id="A0A7I8DET8"/>
<gene>
    <name evidence="1" type="ORF">skT53_27870</name>
</gene>
<proteinExistence type="predicted"/>
<name>A0A7I8DET8_9BACL</name>
<dbReference type="SUPFAM" id="SSF89447">
    <property type="entry name" value="AbrB/MazE/MraZ-like"/>
    <property type="match status" value="1"/>
</dbReference>
<reference evidence="1 2" key="1">
    <citation type="submission" date="2020-08" db="EMBL/GenBank/DDBJ databases">
        <title>Complete Genome Sequence of Effusibacillus dendaii Strain skT53, Isolated from Farmland soil.</title>
        <authorList>
            <person name="Konishi T."/>
            <person name="Kawasaki H."/>
        </authorList>
    </citation>
    <scope>NUCLEOTIDE SEQUENCE [LARGE SCALE GENOMIC DNA]</scope>
    <source>
        <strain evidence="2">skT53</strain>
    </source>
</reference>
<dbReference type="EMBL" id="AP023366">
    <property type="protein sequence ID" value="BCJ87802.1"/>
    <property type="molecule type" value="Genomic_DNA"/>
</dbReference>
<organism evidence="1 2">
    <name type="scientific">Effusibacillus dendaii</name>
    <dbReference type="NCBI Taxonomy" id="2743772"/>
    <lineage>
        <taxon>Bacteria</taxon>
        <taxon>Bacillati</taxon>
        <taxon>Bacillota</taxon>
        <taxon>Bacilli</taxon>
        <taxon>Bacillales</taxon>
        <taxon>Alicyclobacillaceae</taxon>
        <taxon>Effusibacillus</taxon>
    </lineage>
</organism>
<accession>A0A7I8DET8</accession>
<protein>
    <recommendedName>
        <fullName evidence="3">AbrB family transcriptional regulator</fullName>
    </recommendedName>
</protein>